<dbReference type="EMBL" id="BPLQ01003131">
    <property type="protein sequence ID" value="GIX98275.1"/>
    <property type="molecule type" value="Genomic_DNA"/>
</dbReference>
<dbReference type="PANTHER" id="PTHR46060:SF1">
    <property type="entry name" value="MARINER MOS1 TRANSPOSASE-LIKE PROTEIN"/>
    <property type="match status" value="1"/>
</dbReference>
<sequence length="113" mass="13306">MSIRLNSTASTLQSRRKHRTKKKSIVFHHVNARPCVEHRVVECIANKSWELLPYPPYFPTEAPTDYHVNQSLKDWQMIKVYDDFDNLVADSKAWIASKNREFFARGINRFPSK</sequence>
<proteinExistence type="predicted"/>
<feature type="compositionally biased region" description="Basic residues" evidence="1">
    <location>
        <begin position="14"/>
        <end position="23"/>
    </location>
</feature>
<comment type="caution">
    <text evidence="2">The sequence shown here is derived from an EMBL/GenBank/DDBJ whole genome shotgun (WGS) entry which is preliminary data.</text>
</comment>
<keyword evidence="3" id="KW-1185">Reference proteome</keyword>
<reference evidence="2 3" key="1">
    <citation type="submission" date="2021-06" db="EMBL/GenBank/DDBJ databases">
        <title>Caerostris darwini draft genome.</title>
        <authorList>
            <person name="Kono N."/>
            <person name="Arakawa K."/>
        </authorList>
    </citation>
    <scope>NUCLEOTIDE SEQUENCE [LARGE SCALE GENOMIC DNA]</scope>
</reference>
<protein>
    <recommendedName>
        <fullName evidence="4">Transposase</fullName>
    </recommendedName>
</protein>
<name>A0AAV4PMT9_9ARAC</name>
<dbReference type="GO" id="GO:0003676">
    <property type="term" value="F:nucleic acid binding"/>
    <property type="evidence" value="ECO:0007669"/>
    <property type="project" value="InterPro"/>
</dbReference>
<feature type="compositionally biased region" description="Polar residues" evidence="1">
    <location>
        <begin position="1"/>
        <end position="13"/>
    </location>
</feature>
<evidence type="ECO:0000313" key="2">
    <source>
        <dbReference type="EMBL" id="GIX98275.1"/>
    </source>
</evidence>
<dbReference type="Gene3D" id="3.30.420.10">
    <property type="entry name" value="Ribonuclease H-like superfamily/Ribonuclease H"/>
    <property type="match status" value="1"/>
</dbReference>
<dbReference type="AlphaFoldDB" id="A0AAV4PMT9"/>
<organism evidence="2 3">
    <name type="scientific">Caerostris darwini</name>
    <dbReference type="NCBI Taxonomy" id="1538125"/>
    <lineage>
        <taxon>Eukaryota</taxon>
        <taxon>Metazoa</taxon>
        <taxon>Ecdysozoa</taxon>
        <taxon>Arthropoda</taxon>
        <taxon>Chelicerata</taxon>
        <taxon>Arachnida</taxon>
        <taxon>Araneae</taxon>
        <taxon>Araneomorphae</taxon>
        <taxon>Entelegynae</taxon>
        <taxon>Araneoidea</taxon>
        <taxon>Araneidae</taxon>
        <taxon>Caerostris</taxon>
    </lineage>
</organism>
<evidence type="ECO:0000256" key="1">
    <source>
        <dbReference type="SAM" id="MobiDB-lite"/>
    </source>
</evidence>
<gene>
    <name evidence="2" type="ORF">CDAR_16961</name>
</gene>
<accession>A0AAV4PMT9</accession>
<dbReference type="PANTHER" id="PTHR46060">
    <property type="entry name" value="MARINER MOS1 TRANSPOSASE-LIKE PROTEIN"/>
    <property type="match status" value="1"/>
</dbReference>
<evidence type="ECO:0008006" key="4">
    <source>
        <dbReference type="Google" id="ProtNLM"/>
    </source>
</evidence>
<dbReference type="InterPro" id="IPR052709">
    <property type="entry name" value="Transposase-MT_Hybrid"/>
</dbReference>
<dbReference type="Proteomes" id="UP001054837">
    <property type="component" value="Unassembled WGS sequence"/>
</dbReference>
<evidence type="ECO:0000313" key="3">
    <source>
        <dbReference type="Proteomes" id="UP001054837"/>
    </source>
</evidence>
<dbReference type="InterPro" id="IPR036397">
    <property type="entry name" value="RNaseH_sf"/>
</dbReference>
<feature type="region of interest" description="Disordered" evidence="1">
    <location>
        <begin position="1"/>
        <end position="23"/>
    </location>
</feature>